<reference evidence="3 4" key="1">
    <citation type="submission" date="2018-06" db="EMBL/GenBank/DDBJ databases">
        <authorList>
            <consortium name="Pathogen Informatics"/>
            <person name="Doyle S."/>
        </authorList>
    </citation>
    <scope>NUCLEOTIDE SEQUENCE [LARGE SCALE GENOMIC DNA]</scope>
    <source>
        <strain evidence="3 4">NCTC7915</strain>
    </source>
</reference>
<evidence type="ECO:0000256" key="1">
    <source>
        <dbReference type="SAM" id="MobiDB-lite"/>
    </source>
</evidence>
<comment type="caution">
    <text evidence="3">The sequence shown here is derived from an EMBL/GenBank/DDBJ whole genome shotgun (WGS) entry which is preliminary data.</text>
</comment>
<accession>A0AA46BPR7</accession>
<evidence type="ECO:0000313" key="3">
    <source>
        <dbReference type="EMBL" id="STD13891.1"/>
    </source>
</evidence>
<dbReference type="EMBL" id="UFYA01000001">
    <property type="protein sequence ID" value="STD13891.1"/>
    <property type="molecule type" value="Genomic_DNA"/>
</dbReference>
<organism evidence="3 4">
    <name type="scientific">Dermatophilus congolensis</name>
    <dbReference type="NCBI Taxonomy" id="1863"/>
    <lineage>
        <taxon>Bacteria</taxon>
        <taxon>Bacillati</taxon>
        <taxon>Actinomycetota</taxon>
        <taxon>Actinomycetes</taxon>
        <taxon>Micrococcales</taxon>
        <taxon>Dermatophilaceae</taxon>
        <taxon>Dermatophilus</taxon>
    </lineage>
</organism>
<evidence type="ECO:0000313" key="4">
    <source>
        <dbReference type="Proteomes" id="UP000254118"/>
    </source>
</evidence>
<dbReference type="AlphaFoldDB" id="A0AA46BPR7"/>
<feature type="chain" id="PRO_5041274760" evidence="2">
    <location>
        <begin position="24"/>
        <end position="88"/>
    </location>
</feature>
<evidence type="ECO:0000256" key="2">
    <source>
        <dbReference type="SAM" id="SignalP"/>
    </source>
</evidence>
<sequence length="88" mass="9136">MTYKRFLSATAVASLALSGFMMAGTSAATAAENESKPAAGKVIHFPSKFGNKGDGLFIIKPKPDAGKEAPKPPLTQDEINKKIVGSGK</sequence>
<dbReference type="Proteomes" id="UP000254118">
    <property type="component" value="Unassembled WGS sequence"/>
</dbReference>
<gene>
    <name evidence="3" type="ORF">NCTC7915_02010</name>
</gene>
<feature type="signal peptide" evidence="2">
    <location>
        <begin position="1"/>
        <end position="23"/>
    </location>
</feature>
<keyword evidence="2" id="KW-0732">Signal</keyword>
<dbReference type="RefSeq" id="WP_115031699.1">
    <property type="nucleotide sequence ID" value="NZ_UFYA01000001.1"/>
</dbReference>
<name>A0AA46BPR7_9MICO</name>
<feature type="region of interest" description="Disordered" evidence="1">
    <location>
        <begin position="62"/>
        <end position="88"/>
    </location>
</feature>
<proteinExistence type="predicted"/>
<protein>
    <submittedName>
        <fullName evidence="3">Uncharacterized protein</fullName>
    </submittedName>
</protein>